<comment type="caution">
    <text evidence="10">The sequence shown here is derived from an EMBL/GenBank/DDBJ whole genome shotgun (WGS) entry which is preliminary data.</text>
</comment>
<dbReference type="GO" id="GO:0032993">
    <property type="term" value="C:protein-DNA complex"/>
    <property type="evidence" value="ECO:0007669"/>
    <property type="project" value="TreeGrafter"/>
</dbReference>
<dbReference type="FunFam" id="3.40.50.2300:FF:000002">
    <property type="entry name" value="DNA-binding response regulator PhoP"/>
    <property type="match status" value="1"/>
</dbReference>
<dbReference type="InterPro" id="IPR039420">
    <property type="entry name" value="WalR-like"/>
</dbReference>
<evidence type="ECO:0000259" key="9">
    <source>
        <dbReference type="PROSITE" id="PS51755"/>
    </source>
</evidence>
<keyword evidence="4 7" id="KW-0238">DNA-binding</keyword>
<feature type="domain" description="Response regulatory" evidence="8">
    <location>
        <begin position="2"/>
        <end position="116"/>
    </location>
</feature>
<dbReference type="GO" id="GO:0006355">
    <property type="term" value="P:regulation of DNA-templated transcription"/>
    <property type="evidence" value="ECO:0007669"/>
    <property type="project" value="InterPro"/>
</dbReference>
<dbReference type="PANTHER" id="PTHR48111">
    <property type="entry name" value="REGULATOR OF RPOS"/>
    <property type="match status" value="1"/>
</dbReference>
<dbReference type="PROSITE" id="PS50110">
    <property type="entry name" value="RESPONSE_REGULATORY"/>
    <property type="match status" value="1"/>
</dbReference>
<dbReference type="SMART" id="SM00448">
    <property type="entry name" value="REC"/>
    <property type="match status" value="1"/>
</dbReference>
<organism evidence="10 11">
    <name type="scientific">Sediminicurvatus halobius</name>
    <dbReference type="NCBI Taxonomy" id="2182432"/>
    <lineage>
        <taxon>Bacteria</taxon>
        <taxon>Pseudomonadati</taxon>
        <taxon>Pseudomonadota</taxon>
        <taxon>Gammaproteobacteria</taxon>
        <taxon>Chromatiales</taxon>
        <taxon>Ectothiorhodospiraceae</taxon>
        <taxon>Sediminicurvatus</taxon>
    </lineage>
</organism>
<evidence type="ECO:0000259" key="8">
    <source>
        <dbReference type="PROSITE" id="PS50110"/>
    </source>
</evidence>
<dbReference type="Pfam" id="PF00486">
    <property type="entry name" value="Trans_reg_C"/>
    <property type="match status" value="1"/>
</dbReference>
<evidence type="ECO:0000256" key="4">
    <source>
        <dbReference type="ARBA" id="ARBA00023125"/>
    </source>
</evidence>
<accession>A0A2U2N515</accession>
<dbReference type="Proteomes" id="UP000245474">
    <property type="component" value="Unassembled WGS sequence"/>
</dbReference>
<dbReference type="Gene3D" id="6.10.250.690">
    <property type="match status" value="1"/>
</dbReference>
<dbReference type="GO" id="GO:0005829">
    <property type="term" value="C:cytosol"/>
    <property type="evidence" value="ECO:0007669"/>
    <property type="project" value="TreeGrafter"/>
</dbReference>
<protein>
    <submittedName>
        <fullName evidence="10">DNA-binding response regulator</fullName>
    </submittedName>
</protein>
<dbReference type="InterPro" id="IPR036388">
    <property type="entry name" value="WH-like_DNA-bd_sf"/>
</dbReference>
<dbReference type="Pfam" id="PF00072">
    <property type="entry name" value="Response_reg"/>
    <property type="match status" value="1"/>
</dbReference>
<dbReference type="FunFam" id="1.10.10.10:FF:000005">
    <property type="entry name" value="Two-component system response regulator"/>
    <property type="match status" value="1"/>
</dbReference>
<evidence type="ECO:0000256" key="7">
    <source>
        <dbReference type="PROSITE-ProRule" id="PRU01091"/>
    </source>
</evidence>
<dbReference type="GO" id="GO:0000976">
    <property type="term" value="F:transcription cis-regulatory region binding"/>
    <property type="evidence" value="ECO:0007669"/>
    <property type="project" value="TreeGrafter"/>
</dbReference>
<keyword evidence="2" id="KW-0902">Two-component regulatory system</keyword>
<evidence type="ECO:0000256" key="3">
    <source>
        <dbReference type="ARBA" id="ARBA00023015"/>
    </source>
</evidence>
<dbReference type="InterPro" id="IPR011006">
    <property type="entry name" value="CheY-like_superfamily"/>
</dbReference>
<gene>
    <name evidence="10" type="ORF">DEM34_05320</name>
</gene>
<sequence>MRLLIVEDETGLRQRLAAWLREEGFVVDEAGDGDAGLAMGRHHPLDLAVVDLGLPGTEGLALIRSLRAEGHRYPILILTARGRWQDKVAGLEAGADDYVVKPFQREELRARLQALLRRAGGWADPVLACGPLALDTRDQSVRLHGAPLELTAFEYRVLAYLMHHAGEVVSKTELVEHLYEDDDQRDSNVMEVIIARLRRKLDPDGTLRPIETLRGRGYRLALERT</sequence>
<evidence type="ECO:0000256" key="6">
    <source>
        <dbReference type="PROSITE-ProRule" id="PRU00169"/>
    </source>
</evidence>
<dbReference type="SMART" id="SM00862">
    <property type="entry name" value="Trans_reg_C"/>
    <property type="match status" value="1"/>
</dbReference>
<evidence type="ECO:0000256" key="1">
    <source>
        <dbReference type="ARBA" id="ARBA00022553"/>
    </source>
</evidence>
<keyword evidence="3" id="KW-0805">Transcription regulation</keyword>
<dbReference type="PROSITE" id="PS51755">
    <property type="entry name" value="OMPR_PHOB"/>
    <property type="match status" value="1"/>
</dbReference>
<feature type="domain" description="OmpR/PhoB-type" evidence="9">
    <location>
        <begin position="124"/>
        <end position="222"/>
    </location>
</feature>
<dbReference type="Gene3D" id="3.40.50.2300">
    <property type="match status" value="1"/>
</dbReference>
<dbReference type="OrthoDB" id="9802426at2"/>
<dbReference type="InterPro" id="IPR001867">
    <property type="entry name" value="OmpR/PhoB-type_DNA-bd"/>
</dbReference>
<reference evidence="10 11" key="1">
    <citation type="submission" date="2018-05" db="EMBL/GenBank/DDBJ databases">
        <title>Spiribacter halobius sp. nov., a moderately halophilic bacterium isolated from marine solar saltern.</title>
        <authorList>
            <person name="Zheng W.-S."/>
            <person name="Lu D.-C."/>
            <person name="Du Z.-J."/>
        </authorList>
    </citation>
    <scope>NUCLEOTIDE SEQUENCE [LARGE SCALE GENOMIC DNA]</scope>
    <source>
        <strain evidence="10 11">E85</strain>
    </source>
</reference>
<feature type="modified residue" description="4-aspartylphosphate" evidence="6">
    <location>
        <position position="51"/>
    </location>
</feature>
<dbReference type="SUPFAM" id="SSF52172">
    <property type="entry name" value="CheY-like"/>
    <property type="match status" value="1"/>
</dbReference>
<keyword evidence="11" id="KW-1185">Reference proteome</keyword>
<keyword evidence="5" id="KW-0804">Transcription</keyword>
<dbReference type="PANTHER" id="PTHR48111:SF71">
    <property type="entry name" value="TRANSCRIPTIONAL REGULATORY PROTEIN PHOP"/>
    <property type="match status" value="1"/>
</dbReference>
<name>A0A2U2N515_9GAMM</name>
<dbReference type="Gene3D" id="1.10.10.10">
    <property type="entry name" value="Winged helix-like DNA-binding domain superfamily/Winged helix DNA-binding domain"/>
    <property type="match status" value="1"/>
</dbReference>
<proteinExistence type="predicted"/>
<dbReference type="EMBL" id="QFFI01000006">
    <property type="protein sequence ID" value="PWG64305.1"/>
    <property type="molecule type" value="Genomic_DNA"/>
</dbReference>
<evidence type="ECO:0000256" key="5">
    <source>
        <dbReference type="ARBA" id="ARBA00023163"/>
    </source>
</evidence>
<dbReference type="CDD" id="cd00383">
    <property type="entry name" value="trans_reg_C"/>
    <property type="match status" value="1"/>
</dbReference>
<dbReference type="InterPro" id="IPR001789">
    <property type="entry name" value="Sig_transdc_resp-reg_receiver"/>
</dbReference>
<evidence type="ECO:0000313" key="10">
    <source>
        <dbReference type="EMBL" id="PWG64305.1"/>
    </source>
</evidence>
<evidence type="ECO:0000313" key="11">
    <source>
        <dbReference type="Proteomes" id="UP000245474"/>
    </source>
</evidence>
<feature type="DNA-binding region" description="OmpR/PhoB-type" evidence="7">
    <location>
        <begin position="124"/>
        <end position="222"/>
    </location>
</feature>
<evidence type="ECO:0000256" key="2">
    <source>
        <dbReference type="ARBA" id="ARBA00023012"/>
    </source>
</evidence>
<keyword evidence="1 6" id="KW-0597">Phosphoprotein</keyword>
<dbReference type="RefSeq" id="WP_109677008.1">
    <property type="nucleotide sequence ID" value="NZ_CP086615.1"/>
</dbReference>
<dbReference type="AlphaFoldDB" id="A0A2U2N515"/>
<dbReference type="GO" id="GO:0000156">
    <property type="term" value="F:phosphorelay response regulator activity"/>
    <property type="evidence" value="ECO:0007669"/>
    <property type="project" value="TreeGrafter"/>
</dbReference>